<evidence type="ECO:0000256" key="1">
    <source>
        <dbReference type="SAM" id="SignalP"/>
    </source>
</evidence>
<protein>
    <submittedName>
        <fullName evidence="2">Uncharacterized protein</fullName>
    </submittedName>
</protein>
<reference evidence="3" key="1">
    <citation type="submission" date="2016-10" db="EMBL/GenBank/DDBJ databases">
        <authorList>
            <person name="Varghese N."/>
            <person name="Submissions S."/>
        </authorList>
    </citation>
    <scope>NUCLEOTIDE SEQUENCE [LARGE SCALE GENOMIC DNA]</scope>
    <source>
        <strain evidence="3">DSM 21580</strain>
    </source>
</reference>
<feature type="signal peptide" evidence="1">
    <location>
        <begin position="1"/>
        <end position="24"/>
    </location>
</feature>
<gene>
    <name evidence="2" type="ORF">SAMN05421847_0403</name>
</gene>
<name>A0A1H5T939_9FLAO</name>
<keyword evidence="3" id="KW-1185">Reference proteome</keyword>
<dbReference type="Proteomes" id="UP000236738">
    <property type="component" value="Unassembled WGS sequence"/>
</dbReference>
<proteinExistence type="predicted"/>
<keyword evidence="1" id="KW-0732">Signal</keyword>
<sequence length="337" mass="38580">MKNIFYLKLIFSFLFLSQISFLNAQDFTGKTEAEIAQLFVNNTKKGSDNSAAKAFNSNLLKYFKSISPPNVSIAIDTKMADVFKEIYKIDQFSSFRFIMTTEDLKAYSGMAPFLTAEQKLYLKETARAKINNYKPIVNNQNNAISETDKLYNGKGAFPQQFNKSNYTINFPRGTVNYSFSPIYAPRMKYKSFEVDTGFVTGLDYKYVRSGSTTYASVRFNPNITAYHLLSSLPENKSMVVMMIAINKLFPTQTYLKAKNEGGFYIITSDVKPIGWQSSYNVVKENGYTIIAKAHRNYGDKDLIVQIIRVKRNLKYESDMTADEKYFLNDAAVYKRPY</sequence>
<dbReference type="EMBL" id="FNUS01000001">
    <property type="protein sequence ID" value="SEF59296.1"/>
    <property type="molecule type" value="Genomic_DNA"/>
</dbReference>
<feature type="chain" id="PRO_5009284803" evidence="1">
    <location>
        <begin position="25"/>
        <end position="337"/>
    </location>
</feature>
<evidence type="ECO:0000313" key="3">
    <source>
        <dbReference type="Proteomes" id="UP000236738"/>
    </source>
</evidence>
<organism evidence="2 3">
    <name type="scientific">Halpernia humi</name>
    <dbReference type="NCBI Taxonomy" id="493375"/>
    <lineage>
        <taxon>Bacteria</taxon>
        <taxon>Pseudomonadati</taxon>
        <taxon>Bacteroidota</taxon>
        <taxon>Flavobacteriia</taxon>
        <taxon>Flavobacteriales</taxon>
        <taxon>Weeksellaceae</taxon>
        <taxon>Chryseobacterium group</taxon>
        <taxon>Halpernia</taxon>
    </lineage>
</organism>
<dbReference type="RefSeq" id="WP_146063240.1">
    <property type="nucleotide sequence ID" value="NZ_FNUS01000001.1"/>
</dbReference>
<evidence type="ECO:0000313" key="2">
    <source>
        <dbReference type="EMBL" id="SEF59296.1"/>
    </source>
</evidence>
<accession>A0A1H5T939</accession>
<dbReference type="AlphaFoldDB" id="A0A1H5T939"/>